<sequence length="272" mass="29021">MRVTVMGAGGFVGARLVQRLREQGHEVLAWQRGAESDFLQPMGHVVYAVGLTADFRSKPLETVEAHVCLLKRLLEHGQFDSLTYLSSSRVYGADGPSDESAKLSVAPADPSDLYNLSKLMGESLCLHSGGPRMKIARLSNVVGLRADPDTFIDQLLDEGCRTGRVQLRSALASAKDYVALDDAVAMLAGLALADASGIFNVCSGEAVSNGQIVELLQRHMGFACEVAAGAPVLGSGAVDAGRIQRFLGFSPQPFAVYFPEFLADFKQAKGMT</sequence>
<comment type="caution">
    <text evidence="2">The sequence shown here is derived from an EMBL/GenBank/DDBJ whole genome shotgun (WGS) entry which is preliminary data.</text>
</comment>
<dbReference type="InterPro" id="IPR001509">
    <property type="entry name" value="Epimerase_deHydtase"/>
</dbReference>
<evidence type="ECO:0000313" key="2">
    <source>
        <dbReference type="EMBL" id="MDT8998822.1"/>
    </source>
</evidence>
<organism evidence="2 3">
    <name type="scientific">Roseateles aquae</name>
    <dbReference type="NCBI Taxonomy" id="3077235"/>
    <lineage>
        <taxon>Bacteria</taxon>
        <taxon>Pseudomonadati</taxon>
        <taxon>Pseudomonadota</taxon>
        <taxon>Betaproteobacteria</taxon>
        <taxon>Burkholderiales</taxon>
        <taxon>Sphaerotilaceae</taxon>
        <taxon>Roseateles</taxon>
    </lineage>
</organism>
<evidence type="ECO:0000313" key="3">
    <source>
        <dbReference type="Proteomes" id="UP001246372"/>
    </source>
</evidence>
<dbReference type="SUPFAM" id="SSF51735">
    <property type="entry name" value="NAD(P)-binding Rossmann-fold domains"/>
    <property type="match status" value="1"/>
</dbReference>
<dbReference type="CDD" id="cd08946">
    <property type="entry name" value="SDR_e"/>
    <property type="match status" value="1"/>
</dbReference>
<dbReference type="Gene3D" id="3.90.25.10">
    <property type="entry name" value="UDP-galactose 4-epimerase, domain 1"/>
    <property type="match status" value="1"/>
</dbReference>
<proteinExistence type="predicted"/>
<keyword evidence="3" id="KW-1185">Reference proteome</keyword>
<gene>
    <name evidence="2" type="ORF">RQP53_06035</name>
</gene>
<evidence type="ECO:0000259" key="1">
    <source>
        <dbReference type="Pfam" id="PF01370"/>
    </source>
</evidence>
<name>A0ABU3P8C2_9BURK</name>
<dbReference type="InterPro" id="IPR050177">
    <property type="entry name" value="Lipid_A_modif_metabolic_enz"/>
</dbReference>
<dbReference type="EMBL" id="JAVXZY010000002">
    <property type="protein sequence ID" value="MDT8998822.1"/>
    <property type="molecule type" value="Genomic_DNA"/>
</dbReference>
<accession>A0ABU3P8C2</accession>
<feature type="domain" description="NAD-dependent epimerase/dehydratase" evidence="1">
    <location>
        <begin position="3"/>
        <end position="201"/>
    </location>
</feature>
<dbReference type="PANTHER" id="PTHR43245:SF55">
    <property type="entry name" value="NAD(P)-BINDING DOMAIN-CONTAINING PROTEIN"/>
    <property type="match status" value="1"/>
</dbReference>
<reference evidence="2" key="1">
    <citation type="submission" date="2023-09" db="EMBL/GenBank/DDBJ databases">
        <title>Paucibacter sp. APW11 Genome sequencing and assembly.</title>
        <authorList>
            <person name="Kim I."/>
        </authorList>
    </citation>
    <scope>NUCLEOTIDE SEQUENCE</scope>
    <source>
        <strain evidence="2">APW11</strain>
    </source>
</reference>
<dbReference type="Pfam" id="PF01370">
    <property type="entry name" value="Epimerase"/>
    <property type="match status" value="1"/>
</dbReference>
<protein>
    <submittedName>
        <fullName evidence="2">NAD(P)-dependent oxidoreductase</fullName>
    </submittedName>
</protein>
<dbReference type="InterPro" id="IPR036291">
    <property type="entry name" value="NAD(P)-bd_dom_sf"/>
</dbReference>
<dbReference type="RefSeq" id="WP_315649326.1">
    <property type="nucleotide sequence ID" value="NZ_JAVXZY010000002.1"/>
</dbReference>
<dbReference type="Gene3D" id="3.40.50.720">
    <property type="entry name" value="NAD(P)-binding Rossmann-like Domain"/>
    <property type="match status" value="2"/>
</dbReference>
<dbReference type="Proteomes" id="UP001246372">
    <property type="component" value="Unassembled WGS sequence"/>
</dbReference>
<dbReference type="PANTHER" id="PTHR43245">
    <property type="entry name" value="BIFUNCTIONAL POLYMYXIN RESISTANCE PROTEIN ARNA"/>
    <property type="match status" value="1"/>
</dbReference>